<sequence length="64" mass="7530">MTQTTEKEAFSAYCRDSVGLDAKEVADLANVPRRTFYDWWRTRRTAVELIIEGIKHRQEQKSVQ</sequence>
<organism evidence="1 2">
    <name type="scientific">Vibrio thalassae</name>
    <dbReference type="NCBI Taxonomy" id="1243014"/>
    <lineage>
        <taxon>Bacteria</taxon>
        <taxon>Pseudomonadati</taxon>
        <taxon>Pseudomonadota</taxon>
        <taxon>Gammaproteobacteria</taxon>
        <taxon>Vibrionales</taxon>
        <taxon>Vibrionaceae</taxon>
        <taxon>Vibrio</taxon>
    </lineage>
</organism>
<dbReference type="RefSeq" id="WP_096995704.1">
    <property type="nucleotide sequence ID" value="NZ_JBHSII010000011.1"/>
</dbReference>
<evidence type="ECO:0000313" key="2">
    <source>
        <dbReference type="Proteomes" id="UP000219336"/>
    </source>
</evidence>
<protein>
    <recommendedName>
        <fullName evidence="3">Helix-turn-helix domain-containing protein</fullName>
    </recommendedName>
</protein>
<proteinExistence type="predicted"/>
<accession>A0A240EQ62</accession>
<dbReference type="OrthoDB" id="5917683at2"/>
<evidence type="ECO:0008006" key="3">
    <source>
        <dbReference type="Google" id="ProtNLM"/>
    </source>
</evidence>
<keyword evidence="2" id="KW-1185">Reference proteome</keyword>
<name>A0A240EQ62_9VIBR</name>
<gene>
    <name evidence="1" type="ORF">VTH8203_04506</name>
</gene>
<reference evidence="2" key="1">
    <citation type="submission" date="2016-06" db="EMBL/GenBank/DDBJ databases">
        <authorList>
            <person name="Rodrigo-Torres L."/>
            <person name="Arahal R.D."/>
            <person name="Lucena T."/>
        </authorList>
    </citation>
    <scope>NUCLEOTIDE SEQUENCE [LARGE SCALE GENOMIC DNA]</scope>
    <source>
        <strain evidence="2">CECT8203</strain>
    </source>
</reference>
<dbReference type="EMBL" id="OANU01000156">
    <property type="protein sequence ID" value="SNX50832.1"/>
    <property type="molecule type" value="Genomic_DNA"/>
</dbReference>
<evidence type="ECO:0000313" key="1">
    <source>
        <dbReference type="EMBL" id="SNX50832.1"/>
    </source>
</evidence>
<dbReference type="Proteomes" id="UP000219336">
    <property type="component" value="Unassembled WGS sequence"/>
</dbReference>
<dbReference type="AlphaFoldDB" id="A0A240EQ62"/>